<dbReference type="Proteomes" id="UP001415857">
    <property type="component" value="Unassembled WGS sequence"/>
</dbReference>
<name>A0AAP0RYF2_LIQFO</name>
<dbReference type="PANTHER" id="PTHR47074">
    <property type="entry name" value="BNAC02G40300D PROTEIN"/>
    <property type="match status" value="1"/>
</dbReference>
<keyword evidence="1" id="KW-0472">Membrane</keyword>
<gene>
    <name evidence="2" type="ORF">L1049_015096</name>
</gene>
<accession>A0AAP0RYF2</accession>
<keyword evidence="3" id="KW-1185">Reference proteome</keyword>
<dbReference type="AlphaFoldDB" id="A0AAP0RYF2"/>
<sequence>MVWFSNPLRLKVKNFPGVDFHSRMMDLSSLIVGSEWALVLMLVWALWNNRNEMLFGGVKRDPQLIIWSAYKLLQEYNSALEGSAKDGGKESNSWVPPIEGVYKLNVDGVVFAETGSVGIGVVVRDFEGQPIATASKRMQGQFPIELVEAMAIRFATWFRERPEFIQGDH</sequence>
<keyword evidence="1" id="KW-1133">Transmembrane helix</keyword>
<dbReference type="InterPro" id="IPR052929">
    <property type="entry name" value="RNase_H-like_EbsB-rel"/>
</dbReference>
<reference evidence="2 3" key="1">
    <citation type="journal article" date="2024" name="Plant J.">
        <title>Genome sequences and population genomics reveal climatic adaptation and genomic divergence between two closely related sweetgum species.</title>
        <authorList>
            <person name="Xu W.Q."/>
            <person name="Ren C.Q."/>
            <person name="Zhang X.Y."/>
            <person name="Comes H.P."/>
            <person name="Liu X.H."/>
            <person name="Li Y.G."/>
            <person name="Kettle C.J."/>
            <person name="Jalonen R."/>
            <person name="Gaisberger H."/>
            <person name="Ma Y.Z."/>
            <person name="Qiu Y.X."/>
        </authorList>
    </citation>
    <scope>NUCLEOTIDE SEQUENCE [LARGE SCALE GENOMIC DNA]</scope>
    <source>
        <strain evidence="2">Hangzhou</strain>
    </source>
</reference>
<organism evidence="2 3">
    <name type="scientific">Liquidambar formosana</name>
    <name type="common">Formosan gum</name>
    <dbReference type="NCBI Taxonomy" id="63359"/>
    <lineage>
        <taxon>Eukaryota</taxon>
        <taxon>Viridiplantae</taxon>
        <taxon>Streptophyta</taxon>
        <taxon>Embryophyta</taxon>
        <taxon>Tracheophyta</taxon>
        <taxon>Spermatophyta</taxon>
        <taxon>Magnoliopsida</taxon>
        <taxon>eudicotyledons</taxon>
        <taxon>Gunneridae</taxon>
        <taxon>Pentapetalae</taxon>
        <taxon>Saxifragales</taxon>
        <taxon>Altingiaceae</taxon>
        <taxon>Liquidambar</taxon>
    </lineage>
</organism>
<keyword evidence="1" id="KW-0812">Transmembrane</keyword>
<protein>
    <recommendedName>
        <fullName evidence="4">RNase H type-1 domain-containing protein</fullName>
    </recommendedName>
</protein>
<dbReference type="EMBL" id="JBBPBK010000004">
    <property type="protein sequence ID" value="KAK9286693.1"/>
    <property type="molecule type" value="Genomic_DNA"/>
</dbReference>
<comment type="caution">
    <text evidence="2">The sequence shown here is derived from an EMBL/GenBank/DDBJ whole genome shotgun (WGS) entry which is preliminary data.</text>
</comment>
<proteinExistence type="predicted"/>
<evidence type="ECO:0000256" key="1">
    <source>
        <dbReference type="SAM" id="Phobius"/>
    </source>
</evidence>
<evidence type="ECO:0008006" key="4">
    <source>
        <dbReference type="Google" id="ProtNLM"/>
    </source>
</evidence>
<evidence type="ECO:0000313" key="3">
    <source>
        <dbReference type="Proteomes" id="UP001415857"/>
    </source>
</evidence>
<dbReference type="PANTHER" id="PTHR47074:SF48">
    <property type="entry name" value="POLYNUCLEOTIDYL TRANSFERASE, RIBONUCLEASE H-LIKE SUPERFAMILY PROTEIN"/>
    <property type="match status" value="1"/>
</dbReference>
<evidence type="ECO:0000313" key="2">
    <source>
        <dbReference type="EMBL" id="KAK9286693.1"/>
    </source>
</evidence>
<feature type="transmembrane region" description="Helical" evidence="1">
    <location>
        <begin position="27"/>
        <end position="47"/>
    </location>
</feature>